<evidence type="ECO:0000256" key="1">
    <source>
        <dbReference type="SAM" id="MobiDB-lite"/>
    </source>
</evidence>
<evidence type="ECO:0000313" key="3">
    <source>
        <dbReference type="Proteomes" id="UP001589773"/>
    </source>
</evidence>
<keyword evidence="3" id="KW-1185">Reference proteome</keyword>
<proteinExistence type="predicted"/>
<evidence type="ECO:0000313" key="2">
    <source>
        <dbReference type="EMBL" id="MFC0252217.1"/>
    </source>
</evidence>
<organism evidence="2 3">
    <name type="scientific">Massilia consociata</name>
    <dbReference type="NCBI Taxonomy" id="760117"/>
    <lineage>
        <taxon>Bacteria</taxon>
        <taxon>Pseudomonadati</taxon>
        <taxon>Pseudomonadota</taxon>
        <taxon>Betaproteobacteria</taxon>
        <taxon>Burkholderiales</taxon>
        <taxon>Oxalobacteraceae</taxon>
        <taxon>Telluria group</taxon>
        <taxon>Massilia</taxon>
    </lineage>
</organism>
<accession>A0ABV6FFB7</accession>
<dbReference type="RefSeq" id="WP_379678966.1">
    <property type="nucleotide sequence ID" value="NZ_JBHLWP010000009.1"/>
</dbReference>
<gene>
    <name evidence="2" type="ORF">ACFFJK_09975</name>
</gene>
<dbReference type="EMBL" id="JBHLWP010000009">
    <property type="protein sequence ID" value="MFC0252217.1"/>
    <property type="molecule type" value="Genomic_DNA"/>
</dbReference>
<protein>
    <submittedName>
        <fullName evidence="2">Uncharacterized protein</fullName>
    </submittedName>
</protein>
<reference evidence="2 3" key="1">
    <citation type="submission" date="2024-09" db="EMBL/GenBank/DDBJ databases">
        <authorList>
            <person name="Sun Q."/>
            <person name="Mori K."/>
        </authorList>
    </citation>
    <scope>NUCLEOTIDE SEQUENCE [LARGE SCALE GENOMIC DNA]</scope>
    <source>
        <strain evidence="2 3">CCM 7792</strain>
    </source>
</reference>
<feature type="region of interest" description="Disordered" evidence="1">
    <location>
        <begin position="1"/>
        <end position="23"/>
    </location>
</feature>
<dbReference type="Proteomes" id="UP001589773">
    <property type="component" value="Unassembled WGS sequence"/>
</dbReference>
<sequence length="109" mass="12260">MRQKDTGKEGLLPSCMAGSYRAGKPADTMRHRHAVRLSQPRQCRWKLVAILASIYCRLTPATSAVFHTRKYRRLIYLNISRQAKLFIPQAIKTVLGVHKASASNPALSQ</sequence>
<comment type="caution">
    <text evidence="2">The sequence shown here is derived from an EMBL/GenBank/DDBJ whole genome shotgun (WGS) entry which is preliminary data.</text>
</comment>
<name>A0ABV6FFB7_9BURK</name>